<evidence type="ECO:0000259" key="1">
    <source>
        <dbReference type="Pfam" id="PF17137"/>
    </source>
</evidence>
<dbReference type="AlphaFoldDB" id="A0A075H645"/>
<dbReference type="GO" id="GO:0016787">
    <property type="term" value="F:hydrolase activity"/>
    <property type="evidence" value="ECO:0007669"/>
    <property type="project" value="UniProtKB-KW"/>
</dbReference>
<keyword evidence="3" id="KW-0378">Hydrolase</keyword>
<dbReference type="InterPro" id="IPR051816">
    <property type="entry name" value="Glycosyl_Hydrolase_31"/>
</dbReference>
<feature type="domain" description="DUF5110" evidence="1">
    <location>
        <begin position="79"/>
        <end position="148"/>
    </location>
</feature>
<dbReference type="Gene3D" id="2.60.40.1180">
    <property type="entry name" value="Golgi alpha-mannosidase II"/>
    <property type="match status" value="2"/>
</dbReference>
<dbReference type="InterPro" id="IPR013780">
    <property type="entry name" value="Glyco_hydro_b"/>
</dbReference>
<organism evidence="3">
    <name type="scientific">uncultured marine thaumarchaeote KM3_52_B01</name>
    <dbReference type="NCBI Taxonomy" id="1456176"/>
    <lineage>
        <taxon>Archaea</taxon>
        <taxon>Nitrososphaerota</taxon>
        <taxon>environmental samples</taxon>
    </lineage>
</organism>
<evidence type="ECO:0000259" key="2">
    <source>
        <dbReference type="Pfam" id="PF21365"/>
    </source>
</evidence>
<dbReference type="Pfam" id="PF17137">
    <property type="entry name" value="DUF5110"/>
    <property type="match status" value="1"/>
</dbReference>
<proteinExistence type="predicted"/>
<feature type="domain" description="Glycosyl hydrolase family 31 C-terminal" evidence="2">
    <location>
        <begin position="1"/>
        <end position="63"/>
    </location>
</feature>
<name>A0A075H645_9ARCH</name>
<dbReference type="SUPFAM" id="SSF51011">
    <property type="entry name" value="Glycosyl hydrolase domain"/>
    <property type="match status" value="1"/>
</dbReference>
<dbReference type="PANTHER" id="PTHR43863:SF2">
    <property type="entry name" value="MALTASE-GLUCOAMYLASE"/>
    <property type="match status" value="1"/>
</dbReference>
<protein>
    <submittedName>
        <fullName evidence="3">Glycoside hydrolase family alpha-glucosidase</fullName>
    </submittedName>
</protein>
<evidence type="ECO:0000313" key="3">
    <source>
        <dbReference type="EMBL" id="AIF11469.1"/>
    </source>
</evidence>
<dbReference type="PANTHER" id="PTHR43863">
    <property type="entry name" value="HYDROLASE, PUTATIVE (AFU_ORTHOLOGUE AFUA_1G03140)-RELATED"/>
    <property type="match status" value="1"/>
</dbReference>
<dbReference type="EMBL" id="KF900918">
    <property type="protein sequence ID" value="AIF11469.1"/>
    <property type="molecule type" value="Genomic_DNA"/>
</dbReference>
<dbReference type="InterPro" id="IPR033403">
    <property type="entry name" value="DUF5110"/>
</dbReference>
<reference evidence="3" key="1">
    <citation type="journal article" date="2014" name="Genome Biol. Evol.">
        <title>Pangenome evidence for extensive interdomain horizontal transfer affecting lineage core and shell genes in uncultured planktonic thaumarchaeota and euryarchaeota.</title>
        <authorList>
            <person name="Deschamps P."/>
            <person name="Zivanovic Y."/>
            <person name="Moreira D."/>
            <person name="Rodriguez-Valera F."/>
            <person name="Lopez-Garcia P."/>
        </authorList>
    </citation>
    <scope>NUCLEOTIDE SEQUENCE</scope>
</reference>
<dbReference type="InterPro" id="IPR048395">
    <property type="entry name" value="Glyco_hydro_31_C"/>
</dbReference>
<accession>A0A075H645</accession>
<dbReference type="Pfam" id="PF21365">
    <property type="entry name" value="Glyco_hydro_31_3rd"/>
    <property type="match status" value="1"/>
</dbReference>
<sequence length="205" mass="23719">MSGEWLLVAPVYQNSYSRNDIYLPEGYWYDYWDSTIYPGNQTLNDYDAPLEKLPLFVKGGAIIPMYPEMLYDNEVSADTLTLDCYPYNQSSFMLYEDDGLTREHRTGSFAKQTFTMDASSESIVLNIGESIGTYNGKYENRVYTPQFHIINEPEEVTIDRMVITHYGSYEEWTNAIQGWYFGNNVAYIKTPLIPTDTVITIELLF</sequence>